<dbReference type="InterPro" id="IPR050485">
    <property type="entry name" value="Proline_metab_enzyme"/>
</dbReference>
<name>A0ABW1ZV70_9GAMM</name>
<dbReference type="PANTHER" id="PTHR42862">
    <property type="entry name" value="DELTA-1-PYRROLINE-5-CARBOXYLATE DEHYDROGENASE 1, ISOFORM A-RELATED"/>
    <property type="match status" value="1"/>
</dbReference>
<keyword evidence="2" id="KW-0520">NAD</keyword>
<dbReference type="InterPro" id="IPR015590">
    <property type="entry name" value="Aldehyde_DH_dom"/>
</dbReference>
<dbReference type="InterPro" id="IPR016163">
    <property type="entry name" value="Ald_DH_C"/>
</dbReference>
<feature type="domain" description="Aldehyde dehydrogenase" evidence="3">
    <location>
        <begin position="88"/>
        <end position="469"/>
    </location>
</feature>
<reference evidence="6" key="2">
    <citation type="journal article" date="2019" name="Int. J. Syst. Evol. Microbiol.">
        <title>The Global Catalogue of Microorganisms (GCM) 10K type strain sequencing project: providing services to taxonomists for standard genome sequencing and annotation.</title>
        <authorList>
            <consortium name="The Broad Institute Genomics Platform"/>
            <consortium name="The Broad Institute Genome Sequencing Center for Infectious Disease"/>
            <person name="Wu L."/>
            <person name="Ma J."/>
        </authorList>
    </citation>
    <scope>NUCLEOTIDE SEQUENCE [LARGE SCALE GENOMIC DNA]</scope>
    <source>
        <strain evidence="6">NBRC 111756</strain>
    </source>
</reference>
<dbReference type="PANTHER" id="PTHR42862:SF1">
    <property type="entry name" value="DELTA-1-PYRROLINE-5-CARBOXYLATE DEHYDROGENASE 2, ISOFORM A-RELATED"/>
    <property type="match status" value="1"/>
</dbReference>
<keyword evidence="1" id="KW-0560">Oxidoreductase</keyword>
<evidence type="ECO:0000313" key="6">
    <source>
        <dbReference type="Proteomes" id="UP001596422"/>
    </source>
</evidence>
<evidence type="ECO:0000256" key="1">
    <source>
        <dbReference type="ARBA" id="ARBA00023002"/>
    </source>
</evidence>
<evidence type="ECO:0000256" key="2">
    <source>
        <dbReference type="ARBA" id="ARBA00023027"/>
    </source>
</evidence>
<accession>A0ABW1ZV70</accession>
<gene>
    <name evidence="4" type="primary">paaN</name>
    <name evidence="4" type="ORF">ACFQDL_00195</name>
    <name evidence="5" type="ORF">ACFQDL_30780</name>
</gene>
<protein>
    <submittedName>
        <fullName evidence="4">Phenylacetic acid degradation protein PaaN</fullName>
    </submittedName>
</protein>
<dbReference type="EMBL" id="JBHSWE010000001">
    <property type="protein sequence ID" value="MFC6668710.1"/>
    <property type="molecule type" value="Genomic_DNA"/>
</dbReference>
<dbReference type="InterPro" id="IPR016162">
    <property type="entry name" value="Ald_DH_N"/>
</dbReference>
<organism evidence="4 6">
    <name type="scientific">Marinobacterium aestuariivivens</name>
    <dbReference type="NCBI Taxonomy" id="1698799"/>
    <lineage>
        <taxon>Bacteria</taxon>
        <taxon>Pseudomonadati</taxon>
        <taxon>Pseudomonadota</taxon>
        <taxon>Gammaproteobacteria</taxon>
        <taxon>Oceanospirillales</taxon>
        <taxon>Oceanospirillaceae</taxon>
        <taxon>Marinobacterium</taxon>
    </lineage>
</organism>
<dbReference type="EMBL" id="JBHSWE010000001">
    <property type="protein sequence ID" value="MFC6673987.1"/>
    <property type="molecule type" value="Genomic_DNA"/>
</dbReference>
<reference evidence="4" key="1">
    <citation type="journal article" date="2014" name="Int. J. Syst. Evol. Microbiol.">
        <title>Complete genome of a new Firmicutes species belonging to the dominant human colonic microbiota ('Ruminococcus bicirculans') reveals two chromosomes and a selective capacity to utilize plant glucans.</title>
        <authorList>
            <consortium name="NISC Comparative Sequencing Program"/>
            <person name="Wegmann U."/>
            <person name="Louis P."/>
            <person name="Goesmann A."/>
            <person name="Henrissat B."/>
            <person name="Duncan S.H."/>
            <person name="Flint H.J."/>
        </authorList>
    </citation>
    <scope>NUCLEOTIDE SEQUENCE</scope>
    <source>
        <strain evidence="4">NBRC 111756</strain>
    </source>
</reference>
<dbReference type="InterPro" id="IPR016161">
    <property type="entry name" value="Ald_DH/histidinol_DH"/>
</dbReference>
<reference evidence="4" key="3">
    <citation type="submission" date="2024-09" db="EMBL/GenBank/DDBJ databases">
        <authorList>
            <person name="Sun Q."/>
            <person name="Mori K."/>
        </authorList>
    </citation>
    <scope>NUCLEOTIDE SEQUENCE</scope>
    <source>
        <strain evidence="4">NBRC 111756</strain>
    </source>
</reference>
<evidence type="ECO:0000259" key="3">
    <source>
        <dbReference type="Pfam" id="PF00171"/>
    </source>
</evidence>
<dbReference type="Pfam" id="PF00171">
    <property type="entry name" value="Aldedh"/>
    <property type="match status" value="1"/>
</dbReference>
<proteinExistence type="predicted"/>
<dbReference type="Proteomes" id="UP001596422">
    <property type="component" value="Unassembled WGS sequence"/>
</dbReference>
<dbReference type="SUPFAM" id="SSF53720">
    <property type="entry name" value="ALDH-like"/>
    <property type="match status" value="1"/>
</dbReference>
<dbReference type="Gene3D" id="3.40.605.10">
    <property type="entry name" value="Aldehyde Dehydrogenase, Chain A, domain 1"/>
    <property type="match status" value="1"/>
</dbReference>
<sequence length="562" mass="60204">MSKAQAFFDAHSNTLQQAVAANRSREFWSPYPEAPSGRLYGENASAEGRARFESYLGKPFELACAEVTAEVGEEASPYGIALGVRYAQPDTEALVARMQGAMSVWRDAGPDIRAGICLEILDRLNKRSFEMAHAVMHTTGQGFVMAFQAGGPHAQDRGLEAVARAWSAMKEVPQRALWVKPQGKNPPLAQEKRFHIVPRGIGLVVACATFPTWNTYPGLFASLVTGNPVIVKPHPGAVLPVAISVQVAQQVLAEAGFDPSLVSMVPDSQAAPVTRKLAQHPAVRLIDFTGSSAFGNWLEDNCRQAEVFTEKAGVNTVIIDSVESLKPVVRNLTTSLSLYSGQMCTTPQAIYIPRDGIETADGHLSFDEVAEALAAGIAKFTANTEVAVNVLGAIQSRDTLARIDACGGLGEVVLESRALEHPDFPNARIRTPLLLKVEGADIDVYGEERFGPISFLIATDSTDHSFELARRVIGDRGAITLGVYSIRDAVLERAEALALDVKVALSCNLGGGILVNQSAAFSDFHATGGNPAANASLTDAAFVSRRFLVVQNRRDVPVTQEG</sequence>
<evidence type="ECO:0000313" key="4">
    <source>
        <dbReference type="EMBL" id="MFC6668710.1"/>
    </source>
</evidence>
<dbReference type="Gene3D" id="3.40.309.10">
    <property type="entry name" value="Aldehyde Dehydrogenase, Chain A, domain 2"/>
    <property type="match status" value="1"/>
</dbReference>
<dbReference type="RefSeq" id="WP_379907246.1">
    <property type="nucleotide sequence ID" value="NZ_JBHSWE010000001.1"/>
</dbReference>
<evidence type="ECO:0000313" key="5">
    <source>
        <dbReference type="EMBL" id="MFC6673987.1"/>
    </source>
</evidence>
<dbReference type="NCBIfam" id="TIGR02288">
    <property type="entry name" value="PaaN_2"/>
    <property type="match status" value="1"/>
</dbReference>
<keyword evidence="6" id="KW-1185">Reference proteome</keyword>
<dbReference type="InterPro" id="IPR011975">
    <property type="entry name" value="PaaN_2"/>
</dbReference>
<comment type="caution">
    <text evidence="4">The sequence shown here is derived from an EMBL/GenBank/DDBJ whole genome shotgun (WGS) entry which is preliminary data.</text>
</comment>